<protein>
    <submittedName>
        <fullName evidence="2">DUF445 domain-containing protein</fullName>
    </submittedName>
</protein>
<reference evidence="2 3" key="1">
    <citation type="submission" date="2020-08" db="EMBL/GenBank/DDBJ databases">
        <title>Genome sequence of Acidovorax monticola KACC 19171T.</title>
        <authorList>
            <person name="Hyun D.-W."/>
            <person name="Bae J.-W."/>
        </authorList>
    </citation>
    <scope>NUCLEOTIDE SEQUENCE [LARGE SCALE GENOMIC DNA]</scope>
    <source>
        <strain evidence="2 3">KACC 19171</strain>
    </source>
</reference>
<keyword evidence="1" id="KW-1133">Transmembrane helix</keyword>
<dbReference type="Proteomes" id="UP000516057">
    <property type="component" value="Chromosome"/>
</dbReference>
<organism evidence="2 3">
    <name type="scientific">Paenacidovorax monticola</name>
    <dbReference type="NCBI Taxonomy" id="1926868"/>
    <lineage>
        <taxon>Bacteria</taxon>
        <taxon>Pseudomonadati</taxon>
        <taxon>Pseudomonadota</taxon>
        <taxon>Betaproteobacteria</taxon>
        <taxon>Burkholderiales</taxon>
        <taxon>Comamonadaceae</taxon>
        <taxon>Paenacidovorax</taxon>
    </lineage>
</organism>
<keyword evidence="3" id="KW-1185">Reference proteome</keyword>
<dbReference type="PANTHER" id="PTHR38442:SF1">
    <property type="entry name" value="INNER MEMBRANE PROTEIN"/>
    <property type="match status" value="1"/>
</dbReference>
<gene>
    <name evidence="2" type="ORF">H9L24_13725</name>
</gene>
<evidence type="ECO:0000256" key="1">
    <source>
        <dbReference type="SAM" id="Phobius"/>
    </source>
</evidence>
<dbReference type="AlphaFoldDB" id="A0A7H0HC82"/>
<evidence type="ECO:0000313" key="3">
    <source>
        <dbReference type="Proteomes" id="UP000516057"/>
    </source>
</evidence>
<keyword evidence="1" id="KW-0812">Transmembrane</keyword>
<dbReference type="RefSeq" id="WP_187735143.1">
    <property type="nucleotide sequence ID" value="NZ_CP060790.1"/>
</dbReference>
<dbReference type="InterPro" id="IPR007383">
    <property type="entry name" value="DUF445"/>
</dbReference>
<accession>A0A7H0HC82</accession>
<keyword evidence="1" id="KW-0472">Membrane</keyword>
<dbReference type="KEGG" id="amon:H9L24_13725"/>
<dbReference type="Pfam" id="PF04286">
    <property type="entry name" value="DUF445"/>
    <property type="match status" value="1"/>
</dbReference>
<evidence type="ECO:0000313" key="2">
    <source>
        <dbReference type="EMBL" id="QNP58148.1"/>
    </source>
</evidence>
<dbReference type="EMBL" id="CP060790">
    <property type="protein sequence ID" value="QNP58148.1"/>
    <property type="molecule type" value="Genomic_DNA"/>
</dbReference>
<name>A0A7H0HC82_9BURK</name>
<feature type="transmembrane region" description="Helical" evidence="1">
    <location>
        <begin position="25"/>
        <end position="43"/>
    </location>
</feature>
<feature type="transmembrane region" description="Helical" evidence="1">
    <location>
        <begin position="55"/>
        <end position="74"/>
    </location>
</feature>
<proteinExistence type="predicted"/>
<sequence>MTTRPGLPPSSSPPGRSDLVRAQRLALGLLLLFVALFVASSLAPRSLWTDGLKAVAEAAMVGALADWFAVVALFRRPLGLPIPHTAVIPANKDRIGENLAAFVRDKFLDPDSLVALLRRNDPAARLAQWLVDPANADLLGQQAARLLAAVLDTVQDARIERFLRQALRTLIGRLDLSQTLATALAALTQGGRHQALLDEAIERLIRTLQDEDTRALIAQTIVHWLKQEHPLKEKVLPTEWLGEQGSDLVANALQTLLAEVAANPRHVLRAQFDAAVQRFVRRLQTDPAWARKATEIRDYLRGDPAVGRYVQELWQGARAALLRDLALPDSAVARQVRLLGAWLGRSLGADAALREALNQRLERWAQGLAPDVSRFVAQHIRDTVQRWDAQELSHLIELHIGRDLQYIRINGTVVGGLIGLVLFGCTHLAGHAAEIVRRALG</sequence>
<dbReference type="PANTHER" id="PTHR38442">
    <property type="entry name" value="INNER MEMBRANE PROTEIN-RELATED"/>
    <property type="match status" value="1"/>
</dbReference>
<dbReference type="GO" id="GO:0005886">
    <property type="term" value="C:plasma membrane"/>
    <property type="evidence" value="ECO:0007669"/>
    <property type="project" value="TreeGrafter"/>
</dbReference>